<dbReference type="InterPro" id="IPR024078">
    <property type="entry name" value="LmbE-like_dom_sf"/>
</dbReference>
<dbReference type="OrthoDB" id="440160at2759"/>
<dbReference type="PANTHER" id="PTHR12993">
    <property type="entry name" value="N-ACETYLGLUCOSAMINYL-PHOSPHATIDYLINOSITOL DE-N-ACETYLASE-RELATED"/>
    <property type="match status" value="1"/>
</dbReference>
<organism evidence="4 5">
    <name type="scientific">Hypsibius exemplaris</name>
    <name type="common">Freshwater tardigrade</name>
    <dbReference type="NCBI Taxonomy" id="2072580"/>
    <lineage>
        <taxon>Eukaryota</taxon>
        <taxon>Metazoa</taxon>
        <taxon>Ecdysozoa</taxon>
        <taxon>Tardigrada</taxon>
        <taxon>Eutardigrada</taxon>
        <taxon>Parachela</taxon>
        <taxon>Hypsibioidea</taxon>
        <taxon>Hypsibiidae</taxon>
        <taxon>Hypsibius</taxon>
    </lineage>
</organism>
<sequence length="276" mass="31464">MQHIIKIKFLYFEIMIALLMVMALGVVIAWKTSSSFGKIPIVKRKLARTDRILVITAHPDDECMFFGPFILSAVQKWGATVAVLCCSTGNNEGKGVIRSKELLNACGELGVSADNVQCLDNSQLPDHSLKRWKFETLREVIQEKVSAFRPTVIATFDAHGVSGHRNHCDLADAVTAMQTNGHLPRGVRVLLLKSVSILRKYFKYADAALTIHLDFDLIALVNRENESVISRAMRAHRSQMVWFRWLYITFSRYMLVNTFDEIPEPERRTFRKAEHR</sequence>
<evidence type="ECO:0000313" key="4">
    <source>
        <dbReference type="EMBL" id="OQV15874.1"/>
    </source>
</evidence>
<dbReference type="EC" id="3.5.1.89" evidence="2"/>
<dbReference type="InterPro" id="IPR003737">
    <property type="entry name" value="GlcNAc_PI_deacetylase-related"/>
</dbReference>
<dbReference type="GO" id="GO:0000225">
    <property type="term" value="F:N-acetylglucosaminylphosphatidylinositol deacetylase activity"/>
    <property type="evidence" value="ECO:0007669"/>
    <property type="project" value="UniProtKB-EC"/>
</dbReference>
<reference evidence="5" key="1">
    <citation type="submission" date="2017-01" db="EMBL/GenBank/DDBJ databases">
        <title>Comparative genomics of anhydrobiosis in the tardigrade Hypsibius dujardini.</title>
        <authorList>
            <person name="Yoshida Y."/>
            <person name="Koutsovoulos G."/>
            <person name="Laetsch D."/>
            <person name="Stevens L."/>
            <person name="Kumar S."/>
            <person name="Horikawa D."/>
            <person name="Ishino K."/>
            <person name="Komine S."/>
            <person name="Tomita M."/>
            <person name="Blaxter M."/>
            <person name="Arakawa K."/>
        </authorList>
    </citation>
    <scope>NUCLEOTIDE SEQUENCE [LARGE SCALE GENOMIC DNA]</scope>
    <source>
        <strain evidence="5">Z151</strain>
    </source>
</reference>
<keyword evidence="3" id="KW-0812">Transmembrane</keyword>
<dbReference type="Proteomes" id="UP000192578">
    <property type="component" value="Unassembled WGS sequence"/>
</dbReference>
<evidence type="ECO:0000256" key="1">
    <source>
        <dbReference type="ARBA" id="ARBA00006066"/>
    </source>
</evidence>
<evidence type="ECO:0000313" key="5">
    <source>
        <dbReference type="Proteomes" id="UP000192578"/>
    </source>
</evidence>
<keyword evidence="3" id="KW-1133">Transmembrane helix</keyword>
<protein>
    <recommendedName>
        <fullName evidence="2">N-acetylglucosaminylphosphatidylinositol deacetylase</fullName>
        <ecNumber evidence="2">3.5.1.89</ecNumber>
    </recommendedName>
</protein>
<dbReference type="AlphaFoldDB" id="A0A1W0WKY8"/>
<dbReference type="EMBL" id="MTYJ01000081">
    <property type="protein sequence ID" value="OQV15874.1"/>
    <property type="molecule type" value="Genomic_DNA"/>
</dbReference>
<dbReference type="SUPFAM" id="SSF102588">
    <property type="entry name" value="LmbE-like"/>
    <property type="match status" value="1"/>
</dbReference>
<accession>A0A1W0WKY8</accession>
<feature type="transmembrane region" description="Helical" evidence="3">
    <location>
        <begin position="9"/>
        <end position="30"/>
    </location>
</feature>
<dbReference type="UniPathway" id="UPA00196"/>
<dbReference type="Gene3D" id="3.40.50.10320">
    <property type="entry name" value="LmbE-like"/>
    <property type="match status" value="1"/>
</dbReference>
<gene>
    <name evidence="4" type="ORF">BV898_09970</name>
</gene>
<comment type="caution">
    <text evidence="4">The sequence shown here is derived from an EMBL/GenBank/DDBJ whole genome shotgun (WGS) entry which is preliminary data.</text>
</comment>
<evidence type="ECO:0000256" key="2">
    <source>
        <dbReference type="ARBA" id="ARBA00012176"/>
    </source>
</evidence>
<dbReference type="PANTHER" id="PTHR12993:SF11">
    <property type="entry name" value="N-ACETYLGLUCOSAMINYL-PHOSPHATIDYLINOSITOL DE-N-ACETYLASE"/>
    <property type="match status" value="1"/>
</dbReference>
<evidence type="ECO:0000256" key="3">
    <source>
        <dbReference type="SAM" id="Phobius"/>
    </source>
</evidence>
<keyword evidence="3" id="KW-0472">Membrane</keyword>
<comment type="similarity">
    <text evidence="1">Belongs to the PIGL family.</text>
</comment>
<dbReference type="Pfam" id="PF02585">
    <property type="entry name" value="PIG-L"/>
    <property type="match status" value="1"/>
</dbReference>
<dbReference type="GO" id="GO:0006506">
    <property type="term" value="P:GPI anchor biosynthetic process"/>
    <property type="evidence" value="ECO:0007669"/>
    <property type="project" value="UniProtKB-UniPathway"/>
</dbReference>
<dbReference type="GO" id="GO:0016020">
    <property type="term" value="C:membrane"/>
    <property type="evidence" value="ECO:0007669"/>
    <property type="project" value="GOC"/>
</dbReference>
<name>A0A1W0WKY8_HYPEX</name>
<proteinExistence type="inferred from homology"/>
<keyword evidence="5" id="KW-1185">Reference proteome</keyword>
<dbReference type="GO" id="GO:0005783">
    <property type="term" value="C:endoplasmic reticulum"/>
    <property type="evidence" value="ECO:0007669"/>
    <property type="project" value="TreeGrafter"/>
</dbReference>